<dbReference type="AlphaFoldDB" id="A0A2U9S7E6"/>
<dbReference type="Gene3D" id="3.40.640.10">
    <property type="entry name" value="Type I PLP-dependent aspartate aminotransferase-like (Major domain)"/>
    <property type="match status" value="1"/>
</dbReference>
<dbReference type="EMBL" id="CP029830">
    <property type="protein sequence ID" value="AWU95460.1"/>
    <property type="molecule type" value="Genomic_DNA"/>
</dbReference>
<feature type="active site" description="Proton acceptor" evidence="2">
    <location>
        <position position="177"/>
    </location>
</feature>
<dbReference type="PIRSF" id="PIRSF000390">
    <property type="entry name" value="PLP_StrS"/>
    <property type="match status" value="1"/>
</dbReference>
<keyword evidence="5" id="KW-0032">Aminotransferase</keyword>
<dbReference type="Pfam" id="PF01041">
    <property type="entry name" value="DegT_DnrJ_EryC1"/>
    <property type="match status" value="1"/>
</dbReference>
<reference evidence="5 6" key="1">
    <citation type="submission" date="2018-06" db="EMBL/GenBank/DDBJ databases">
        <title>Complete genome sequencing of Azospirillum sp. M2T2B2.</title>
        <authorList>
            <person name="Heo J."/>
            <person name="Kim S.-J."/>
            <person name="Kwon S.-W."/>
            <person name="Anandham R."/>
        </authorList>
    </citation>
    <scope>NUCLEOTIDE SEQUENCE [LARGE SCALE GENOMIC DNA]</scope>
    <source>
        <strain evidence="5 6">M2T2B2</strain>
        <plasmid evidence="5 6">unnamed1</plasmid>
    </source>
</reference>
<dbReference type="InterPro" id="IPR015422">
    <property type="entry name" value="PyrdxlP-dep_Trfase_small"/>
</dbReference>
<dbReference type="InterPro" id="IPR015421">
    <property type="entry name" value="PyrdxlP-dep_Trfase_major"/>
</dbReference>
<organism evidence="5 6">
    <name type="scientific">Azospirillum ramasamyi</name>
    <dbReference type="NCBI Taxonomy" id="682998"/>
    <lineage>
        <taxon>Bacteria</taxon>
        <taxon>Pseudomonadati</taxon>
        <taxon>Pseudomonadota</taxon>
        <taxon>Alphaproteobacteria</taxon>
        <taxon>Rhodospirillales</taxon>
        <taxon>Azospirillaceae</taxon>
        <taxon>Azospirillum</taxon>
    </lineage>
</organism>
<evidence type="ECO:0000256" key="4">
    <source>
        <dbReference type="RuleBase" id="RU004508"/>
    </source>
</evidence>
<evidence type="ECO:0000256" key="2">
    <source>
        <dbReference type="PIRSR" id="PIRSR000390-1"/>
    </source>
</evidence>
<evidence type="ECO:0000256" key="3">
    <source>
        <dbReference type="PIRSR" id="PIRSR000390-2"/>
    </source>
</evidence>
<dbReference type="SUPFAM" id="SSF53383">
    <property type="entry name" value="PLP-dependent transferases"/>
    <property type="match status" value="1"/>
</dbReference>
<comment type="similarity">
    <text evidence="1 4">Belongs to the DegT/DnrJ/EryC1 family.</text>
</comment>
<sequence>MLLVAKPILGEEEKAALAAVIEDGWITMGERVRAFERAFADMHDARDAVAVSSCTAGLHLVLAALGLGPGDEVLVPSMTFVATAASVLHVGATPVFVDIERLDLPLMSLSDAAAKCTGRTRAAILVHYAGYLPDRERWRAFAQARGVTLIEDAAHAAGLPGVGTIGDAAVFSFYGNKNMTTAEGGMIVARDDAMRGDAMLERVRMLRAHGMTSGARQRLTGHASGYDVTMLGYNYRMDEFRAAIGLVQLARLPEWNARRQALTERYRRVLESDCPDLALPFPQPRPSANHILPVLLPATVDRQGIMDDLRAEGIQTSVHYAPVHRFTFYRQRFPEVTLPLTEEFARRALSLPLHPDMDDDDVDRVARALARALAKQRETMPP</sequence>
<evidence type="ECO:0000313" key="5">
    <source>
        <dbReference type="EMBL" id="AWU95460.1"/>
    </source>
</evidence>
<dbReference type="GO" id="GO:0000271">
    <property type="term" value="P:polysaccharide biosynthetic process"/>
    <property type="evidence" value="ECO:0007669"/>
    <property type="project" value="TreeGrafter"/>
</dbReference>
<evidence type="ECO:0000256" key="1">
    <source>
        <dbReference type="ARBA" id="ARBA00037999"/>
    </source>
</evidence>
<name>A0A2U9S7E6_9PROT</name>
<keyword evidence="6" id="KW-1185">Reference proteome</keyword>
<dbReference type="InterPro" id="IPR000653">
    <property type="entry name" value="DegT/StrS_aminotransferase"/>
</dbReference>
<dbReference type="GO" id="GO:0008483">
    <property type="term" value="F:transaminase activity"/>
    <property type="evidence" value="ECO:0007669"/>
    <property type="project" value="UniProtKB-KW"/>
</dbReference>
<dbReference type="Proteomes" id="UP000249605">
    <property type="component" value="Plasmid unnamed1"/>
</dbReference>
<dbReference type="InterPro" id="IPR015424">
    <property type="entry name" value="PyrdxlP-dep_Trfase"/>
</dbReference>
<dbReference type="PANTHER" id="PTHR30244">
    <property type="entry name" value="TRANSAMINASE"/>
    <property type="match status" value="1"/>
</dbReference>
<dbReference type="PANTHER" id="PTHR30244:SF34">
    <property type="entry name" value="DTDP-4-AMINO-4,6-DIDEOXYGALACTOSE TRANSAMINASE"/>
    <property type="match status" value="1"/>
</dbReference>
<gene>
    <name evidence="5" type="ORF">DM194_14110</name>
</gene>
<protein>
    <submittedName>
        <fullName evidence="5">Aminotransferase DegT</fullName>
    </submittedName>
</protein>
<evidence type="ECO:0000313" key="6">
    <source>
        <dbReference type="Proteomes" id="UP000249605"/>
    </source>
</evidence>
<feature type="modified residue" description="N6-(pyridoxal phosphate)lysine" evidence="3">
    <location>
        <position position="177"/>
    </location>
</feature>
<dbReference type="RefSeq" id="WP_111068227.1">
    <property type="nucleotide sequence ID" value="NZ_CP029830.1"/>
</dbReference>
<keyword evidence="5" id="KW-0614">Plasmid</keyword>
<dbReference type="CDD" id="cd00616">
    <property type="entry name" value="AHBA_syn"/>
    <property type="match status" value="1"/>
</dbReference>
<proteinExistence type="inferred from homology"/>
<accession>A0A2U9S7E6</accession>
<dbReference type="OrthoDB" id="7260855at2"/>
<keyword evidence="3 4" id="KW-0663">Pyridoxal phosphate</keyword>
<dbReference type="Gene3D" id="3.90.1150.10">
    <property type="entry name" value="Aspartate Aminotransferase, domain 1"/>
    <property type="match status" value="1"/>
</dbReference>
<geneLocation type="plasmid" evidence="5 6">
    <name>unnamed1</name>
</geneLocation>
<keyword evidence="5" id="KW-0808">Transferase</keyword>
<dbReference type="KEGG" id="azm:DM194_14110"/>
<dbReference type="GO" id="GO:0030170">
    <property type="term" value="F:pyridoxal phosphate binding"/>
    <property type="evidence" value="ECO:0007669"/>
    <property type="project" value="TreeGrafter"/>
</dbReference>